<dbReference type="PROSITE" id="PS50102">
    <property type="entry name" value="RRM"/>
    <property type="match status" value="4"/>
</dbReference>
<dbReference type="SUPFAM" id="SSF51045">
    <property type="entry name" value="WW domain"/>
    <property type="match status" value="1"/>
</dbReference>
<dbReference type="PROSITE" id="PS50020">
    <property type="entry name" value="WW_DOMAIN_2"/>
    <property type="match status" value="1"/>
</dbReference>
<feature type="domain" description="RRM" evidence="5">
    <location>
        <begin position="356"/>
        <end position="435"/>
    </location>
</feature>
<dbReference type="CDD" id="cd00201">
    <property type="entry name" value="WW"/>
    <property type="match status" value="1"/>
</dbReference>
<keyword evidence="7" id="KW-1185">Reference proteome</keyword>
<evidence type="ECO:0000256" key="3">
    <source>
        <dbReference type="SAM" id="MobiDB-lite"/>
    </source>
</evidence>
<dbReference type="InterPro" id="IPR036020">
    <property type="entry name" value="WW_dom_sf"/>
</dbReference>
<evidence type="ECO:0000256" key="1">
    <source>
        <dbReference type="ARBA" id="ARBA00022884"/>
    </source>
</evidence>
<dbReference type="InterPro" id="IPR000504">
    <property type="entry name" value="RRM_dom"/>
</dbReference>
<dbReference type="Proteomes" id="UP001178507">
    <property type="component" value="Unassembled WGS sequence"/>
</dbReference>
<dbReference type="CDD" id="cd00590">
    <property type="entry name" value="RRM_SF"/>
    <property type="match status" value="1"/>
</dbReference>
<dbReference type="GO" id="GO:0003729">
    <property type="term" value="F:mRNA binding"/>
    <property type="evidence" value="ECO:0007669"/>
    <property type="project" value="TreeGrafter"/>
</dbReference>
<evidence type="ECO:0000313" key="7">
    <source>
        <dbReference type="Proteomes" id="UP001178507"/>
    </source>
</evidence>
<feature type="domain" description="RRM" evidence="5">
    <location>
        <begin position="2"/>
        <end position="81"/>
    </location>
</feature>
<dbReference type="SMART" id="SM00456">
    <property type="entry name" value="WW"/>
    <property type="match status" value="1"/>
</dbReference>
<evidence type="ECO:0000256" key="2">
    <source>
        <dbReference type="PROSITE-ProRule" id="PRU00176"/>
    </source>
</evidence>
<dbReference type="InterPro" id="IPR001202">
    <property type="entry name" value="WW_dom"/>
</dbReference>
<dbReference type="PANTHER" id="PTHR48025:SF1">
    <property type="entry name" value="RRM DOMAIN-CONTAINING PROTEIN"/>
    <property type="match status" value="1"/>
</dbReference>
<comment type="caution">
    <text evidence="6">The sequence shown here is derived from an EMBL/GenBank/DDBJ whole genome shotgun (WGS) entry which is preliminary data.</text>
</comment>
<feature type="domain" description="RRM" evidence="5">
    <location>
        <begin position="109"/>
        <end position="188"/>
    </location>
</feature>
<dbReference type="EMBL" id="CAUJNA010002646">
    <property type="protein sequence ID" value="CAJ1393766.1"/>
    <property type="molecule type" value="Genomic_DNA"/>
</dbReference>
<evidence type="ECO:0000313" key="6">
    <source>
        <dbReference type="EMBL" id="CAJ1393766.1"/>
    </source>
</evidence>
<dbReference type="AlphaFoldDB" id="A0AA36IVP6"/>
<dbReference type="Pfam" id="PF00076">
    <property type="entry name" value="RRM_1"/>
    <property type="match status" value="4"/>
</dbReference>
<feature type="domain" description="WW" evidence="4">
    <location>
        <begin position="469"/>
        <end position="502"/>
    </location>
</feature>
<dbReference type="SMART" id="SM00360">
    <property type="entry name" value="RRM"/>
    <property type="match status" value="4"/>
</dbReference>
<dbReference type="Pfam" id="PF00397">
    <property type="entry name" value="WW"/>
    <property type="match status" value="1"/>
</dbReference>
<dbReference type="PANTHER" id="PTHR48025">
    <property type="entry name" value="OS02G0815200 PROTEIN"/>
    <property type="match status" value="1"/>
</dbReference>
<proteinExistence type="predicted"/>
<dbReference type="Gene3D" id="2.20.70.10">
    <property type="match status" value="1"/>
</dbReference>
<dbReference type="InterPro" id="IPR012677">
    <property type="entry name" value="Nucleotide-bd_a/b_plait_sf"/>
</dbReference>
<gene>
    <name evidence="6" type="ORF">EVOR1521_LOCUS18560</name>
</gene>
<dbReference type="InterPro" id="IPR050502">
    <property type="entry name" value="Euk_RNA-bind_prot"/>
</dbReference>
<evidence type="ECO:0000259" key="5">
    <source>
        <dbReference type="PROSITE" id="PS50102"/>
    </source>
</evidence>
<name>A0AA36IVP6_9DINO</name>
<reference evidence="6" key="1">
    <citation type="submission" date="2023-08" db="EMBL/GenBank/DDBJ databases">
        <authorList>
            <person name="Chen Y."/>
            <person name="Shah S."/>
            <person name="Dougan E. K."/>
            <person name="Thang M."/>
            <person name="Chan C."/>
        </authorList>
    </citation>
    <scope>NUCLEOTIDE SEQUENCE</scope>
</reference>
<evidence type="ECO:0000259" key="4">
    <source>
        <dbReference type="PROSITE" id="PS50020"/>
    </source>
</evidence>
<dbReference type="SUPFAM" id="SSF54928">
    <property type="entry name" value="RNA-binding domain, RBD"/>
    <property type="match status" value="4"/>
</dbReference>
<organism evidence="6 7">
    <name type="scientific">Effrenium voratum</name>
    <dbReference type="NCBI Taxonomy" id="2562239"/>
    <lineage>
        <taxon>Eukaryota</taxon>
        <taxon>Sar</taxon>
        <taxon>Alveolata</taxon>
        <taxon>Dinophyceae</taxon>
        <taxon>Suessiales</taxon>
        <taxon>Symbiodiniaceae</taxon>
        <taxon>Effrenium</taxon>
    </lineage>
</organism>
<dbReference type="InterPro" id="IPR035979">
    <property type="entry name" value="RBD_domain_sf"/>
</dbReference>
<protein>
    <submittedName>
        <fullName evidence="6">Uncharacterized protein</fullName>
    </submittedName>
</protein>
<feature type="region of interest" description="Disordered" evidence="3">
    <location>
        <begin position="295"/>
        <end position="320"/>
    </location>
</feature>
<sequence length="521" mass="55883">MRKVFVGSLPADITQEQLRQEFEAYGHVEEIFIKEKCPPGKQWAFVTFGSVQEALNAKEACDRTLTFPGALRPCDVMLAKNQGGGPGEAPQPLAPYSTPIAQVAATAPKKIFVGSLPDGIQEEPVRSMFSRFGYIEELFIKQGCESGRQWAFVTFSSPQEAARAQEATNGNLMFEGSTRPCEVNLARNQGLFGTGGMQQQAMQAMQADTGPKKIFVGTLPEGIDENILMDEFCKYGEVVDVFLKPNCEPGRQWGFITFASSDQARDAKASCDRILMLPGAERPCEVTIAKHQGLFGQDDGAGRPAKEVAGNRMRPTQAPERSFHSVIGAGAPIGGGPARTRGAGGAGGFEAPGGACKIFVGSLPDGCSEQLLRSEFSRYGRVTDIYVKQNCDPGRQWAFVTFTSAAEALQAKEATDRALLLPGAQRACEVMLAKNQGMFGQAPLAHGGAGGALAPAMPGQPPPPKTPPPAHLTPWRTYKTQSGLPYYHNSQTGQTVWECPTEFEPPPGAVAGRGGSRYNPY</sequence>
<dbReference type="Gene3D" id="3.30.70.330">
    <property type="match status" value="4"/>
</dbReference>
<accession>A0AA36IVP6</accession>
<feature type="domain" description="RRM" evidence="5">
    <location>
        <begin position="212"/>
        <end position="291"/>
    </location>
</feature>
<keyword evidence="1 2" id="KW-0694">RNA-binding</keyword>